<evidence type="ECO:0000259" key="5">
    <source>
        <dbReference type="PROSITE" id="PS51781"/>
    </source>
</evidence>
<dbReference type="InterPro" id="IPR017853">
    <property type="entry name" value="GH"/>
</dbReference>
<keyword evidence="2" id="KW-0378">Hydrolase</keyword>
<organism evidence="6 7">
    <name type="scientific">Sporolactobacillus shoreae</name>
    <dbReference type="NCBI Taxonomy" id="1465501"/>
    <lineage>
        <taxon>Bacteria</taxon>
        <taxon>Bacillati</taxon>
        <taxon>Bacillota</taxon>
        <taxon>Bacilli</taxon>
        <taxon>Bacillales</taxon>
        <taxon>Sporolactobacillaceae</taxon>
        <taxon>Sporolactobacillus</taxon>
    </lineage>
</organism>
<dbReference type="Gene3D" id="2.30.30.40">
    <property type="entry name" value="SH3 Domains"/>
    <property type="match status" value="5"/>
</dbReference>
<dbReference type="Proteomes" id="UP000298347">
    <property type="component" value="Unassembled WGS sequence"/>
</dbReference>
<evidence type="ECO:0000313" key="7">
    <source>
        <dbReference type="Proteomes" id="UP000298347"/>
    </source>
</evidence>
<feature type="domain" description="SH3b" evidence="5">
    <location>
        <begin position="33"/>
        <end position="95"/>
    </location>
</feature>
<feature type="domain" description="SH3b" evidence="5">
    <location>
        <begin position="222"/>
        <end position="284"/>
    </location>
</feature>
<dbReference type="RefSeq" id="WP_135347244.1">
    <property type="nucleotide sequence ID" value="NZ_SRJD01000002.1"/>
</dbReference>
<feature type="signal peptide" evidence="4">
    <location>
        <begin position="1"/>
        <end position="30"/>
    </location>
</feature>
<dbReference type="GO" id="GO:0009253">
    <property type="term" value="P:peptidoglycan catabolic process"/>
    <property type="evidence" value="ECO:0007669"/>
    <property type="project" value="InterPro"/>
</dbReference>
<dbReference type="InterPro" id="IPR052354">
    <property type="entry name" value="Cell_Wall_Dynamics_Protein"/>
</dbReference>
<dbReference type="PANTHER" id="PTHR34408">
    <property type="entry name" value="FAMILY PROTEIN, PUTATIVE-RELATED"/>
    <property type="match status" value="1"/>
</dbReference>
<accession>A0A4Z0GUA6</accession>
<feature type="domain" description="SH3b" evidence="5">
    <location>
        <begin position="313"/>
        <end position="374"/>
    </location>
</feature>
<dbReference type="PROSITE" id="PS51781">
    <property type="entry name" value="SH3B"/>
    <property type="match status" value="4"/>
</dbReference>
<dbReference type="SUPFAM" id="SSF51445">
    <property type="entry name" value="(Trans)glycosidases"/>
    <property type="match status" value="1"/>
</dbReference>
<protein>
    <recommendedName>
        <fullName evidence="5">SH3b domain-containing protein</fullName>
    </recommendedName>
</protein>
<dbReference type="GO" id="GO:0003796">
    <property type="term" value="F:lysozyme activity"/>
    <property type="evidence" value="ECO:0007669"/>
    <property type="project" value="InterPro"/>
</dbReference>
<keyword evidence="4" id="KW-0732">Signal</keyword>
<dbReference type="Pfam" id="PF01183">
    <property type="entry name" value="Glyco_hydro_25"/>
    <property type="match status" value="1"/>
</dbReference>
<feature type="chain" id="PRO_5021324230" description="SH3b domain-containing protein" evidence="4">
    <location>
        <begin position="31"/>
        <end position="598"/>
    </location>
</feature>
<sequence length="598" mass="65579">MKKWSKSLAAVLLFLSVFVGLLTTPMTTEAASSYTAYVTASSLRLQNQAGSRYKTVRTLYRSTAVTVTGKKGSYAKVRYGRESGYVQSRYLSKFRPYSAYVSAPSLNVRNRASTHFKSVVLLRRLTRVTVFGRSGSYLEVSVGSRSGYVQSKYISTFRPFSAYVNSPTLSVRDRASNRFRTVTLLHMGAKVTVFGRSGSYSVVLVGSRVGYVPSGYLGNFIPYGAYVTVSSLSVRTGPSTHYSVIRYLYKNTKVTVYTAGGGWSKVVAGGTNGYVSSTYIKRGSPPKPVVKVQPQPVVYKPQAAAPQVQAFKVYSAYIGYDNLNVHKSPDTQSTVVMQLRERTKISVIGQSGSWVKISYGGKTGYVLKDNVTTNLSDFNLPRPSGSQLGIDISHYQGTVNFTGVKKSGISFVVIKASQGSGSSSITDSYFLNNAVAAQKTGLSINAYHFFTAATISDANKEADNFARILNAAAKKGVKFQNLYLDVETSNNIPTKSLKSTLTNNVLAFLSRMRINYHYSNLGIYSNSFYFNNNLDLNKIEAQPGQQRILIWLSRYRGESTYLGPGFSADLWQYTSNGTVSGVNGAVDQDIAYFTTYTN</sequence>
<dbReference type="AlphaFoldDB" id="A0A4Z0GUA6"/>
<dbReference type="InterPro" id="IPR002053">
    <property type="entry name" value="Glyco_hydro_25"/>
</dbReference>
<keyword evidence="7" id="KW-1185">Reference proteome</keyword>
<dbReference type="Pfam" id="PF08239">
    <property type="entry name" value="SH3_3"/>
    <property type="match status" value="3"/>
</dbReference>
<reference evidence="6 7" key="1">
    <citation type="journal article" date="2015" name="Int. J. Syst. Evol. Microbiol.">
        <title>Sporolactobacillus shoreae sp. nov. and Sporolactobacillus spathodeae sp. nov., two spore-forming lactic acid bacteria isolated from tree barks in Thailand.</title>
        <authorList>
            <person name="Thamacharoensuk T."/>
            <person name="Kitahara M."/>
            <person name="Ohkuma M."/>
            <person name="Thongchul N."/>
            <person name="Tanasupawat S."/>
        </authorList>
    </citation>
    <scope>NUCLEOTIDE SEQUENCE [LARGE SCALE GENOMIC DNA]</scope>
    <source>
        <strain evidence="6 7">BK92</strain>
    </source>
</reference>
<dbReference type="PANTHER" id="PTHR34408:SF1">
    <property type="entry name" value="GLYCOSYL HYDROLASE FAMILY 19 DOMAIN-CONTAINING PROTEIN HI_1415"/>
    <property type="match status" value="1"/>
</dbReference>
<dbReference type="SMART" id="SM00641">
    <property type="entry name" value="Glyco_25"/>
    <property type="match status" value="1"/>
</dbReference>
<evidence type="ECO:0000313" key="6">
    <source>
        <dbReference type="EMBL" id="TGA99848.1"/>
    </source>
</evidence>
<evidence type="ECO:0000256" key="4">
    <source>
        <dbReference type="SAM" id="SignalP"/>
    </source>
</evidence>
<comment type="similarity">
    <text evidence="1">Belongs to the glycosyl hydrolase 25 family.</text>
</comment>
<dbReference type="Gene3D" id="3.20.20.80">
    <property type="entry name" value="Glycosidases"/>
    <property type="match status" value="1"/>
</dbReference>
<dbReference type="InterPro" id="IPR003646">
    <property type="entry name" value="SH3-like_bac-type"/>
</dbReference>
<dbReference type="OrthoDB" id="9806267at2"/>
<dbReference type="GO" id="GO:0016998">
    <property type="term" value="P:cell wall macromolecule catabolic process"/>
    <property type="evidence" value="ECO:0007669"/>
    <property type="project" value="InterPro"/>
</dbReference>
<dbReference type="InterPro" id="IPR018077">
    <property type="entry name" value="Glyco_hydro_fam25_subgr"/>
</dbReference>
<dbReference type="SMART" id="SM00287">
    <property type="entry name" value="SH3b"/>
    <property type="match status" value="5"/>
</dbReference>
<feature type="domain" description="SH3b" evidence="5">
    <location>
        <begin position="96"/>
        <end position="158"/>
    </location>
</feature>
<gene>
    <name evidence="6" type="ORF">E4665_02560</name>
</gene>
<keyword evidence="3" id="KW-0326">Glycosidase</keyword>
<proteinExistence type="inferred from homology"/>
<evidence type="ECO:0000256" key="3">
    <source>
        <dbReference type="ARBA" id="ARBA00023295"/>
    </source>
</evidence>
<dbReference type="PROSITE" id="PS51904">
    <property type="entry name" value="GLYCOSYL_HYDROL_F25_2"/>
    <property type="match status" value="1"/>
</dbReference>
<dbReference type="EMBL" id="SRJD01000002">
    <property type="protein sequence ID" value="TGA99848.1"/>
    <property type="molecule type" value="Genomic_DNA"/>
</dbReference>
<evidence type="ECO:0000256" key="2">
    <source>
        <dbReference type="ARBA" id="ARBA00022801"/>
    </source>
</evidence>
<name>A0A4Z0GUA6_9BACL</name>
<comment type="caution">
    <text evidence="6">The sequence shown here is derived from an EMBL/GenBank/DDBJ whole genome shotgun (WGS) entry which is preliminary data.</text>
</comment>
<evidence type="ECO:0000256" key="1">
    <source>
        <dbReference type="ARBA" id="ARBA00010646"/>
    </source>
</evidence>